<keyword evidence="4" id="KW-0270">Exopolysaccharide synthesis</keyword>
<dbReference type="SUPFAM" id="SSF53756">
    <property type="entry name" value="UDP-Glycosyltransferase/glycogen phosphorylase"/>
    <property type="match status" value="1"/>
</dbReference>
<feature type="domain" description="Stealth protein CR4 conserved region 4" evidence="10">
    <location>
        <begin position="858"/>
        <end position="904"/>
    </location>
</feature>
<evidence type="ECO:0000259" key="8">
    <source>
        <dbReference type="Pfam" id="PF17101"/>
    </source>
</evidence>
<dbReference type="Pfam" id="PF17102">
    <property type="entry name" value="Stealth_CR3"/>
    <property type="match status" value="1"/>
</dbReference>
<dbReference type="Pfam" id="PF13439">
    <property type="entry name" value="Glyco_transf_4"/>
    <property type="match status" value="1"/>
</dbReference>
<dbReference type="GO" id="GO:0000271">
    <property type="term" value="P:polysaccharide biosynthetic process"/>
    <property type="evidence" value="ECO:0007669"/>
    <property type="project" value="UniProtKB-KW"/>
</dbReference>
<evidence type="ECO:0000256" key="4">
    <source>
        <dbReference type="ARBA" id="ARBA00023169"/>
    </source>
</evidence>
<comment type="caution">
    <text evidence="11">The sequence shown here is derived from an EMBL/GenBank/DDBJ whole genome shotgun (WGS) entry which is preliminary data.</text>
</comment>
<dbReference type="InterPro" id="IPR047141">
    <property type="entry name" value="Stealth"/>
</dbReference>
<sequence>MKITYLVFNLDGMGGTSRSAITQANALAGDHRVRLLSVTRSGERPHYDIDERVDVRYLVDVREGQDPAAIGVELPAAQARALHERESLLVPERWDWQFTALCDLGLEHALPHLDTDVLVTVTPGLLAAAVQLLPPEVVVVHQEHRSSSDRSSGLEPLLYFAPRADVVAVFTPAMADWVREQLGDATPEIAIVPNPLPLGFTPRSRLDSPLILTAGRLVNEKGYSRLIDAFALVADQLPDWRLRILGLGPKRTELVRQIRRLGLYDRVELPGAVSDMRGEWAKASICALTSRAEAFPLVVQEAMAAGVPVASYDCASGPREIIEHEVNGLLVSPESIAGMAAALLRLAADTDLRRTLGEGAYRTSRQYDAYAIAERWVGVFSAARARRTVAGRLAPRVTALASAKPVATSAAAARAAEGVTPVEAREATLAWAVRCAVAASHEWLVIPAHEAGAPVVVLPIADRDAFLKSLGDTGAPAYLSVRDPEQHGWPERRGSVHTLGDELRRGMTPRLFLEPWPVVDGTSQLVGQGCSVEVQFWERHVDGGLVSPTRNRYTTKIPAGASLVPATIEGVEVRTLPLMATPTVNECRFPVDVVYTWVDGNDPEWDAAREQRIAGIEGGAQQTAQTREASGRARFISRDELRYSLRSVHLFAPWVRNIYVVTSGQVPPWLDLDHPGVRVVRHDEILPADALPTFNSHAIETSLHHIPGLAEHWLYFNDDFFLGRPLRPEALFSPAGLTSVFFAPSTIGLSDLPGSPPWLKAAWNNRRILQDTFGAGTTNALAHAPYAVRTSVLREIEERFKDDVERTARSPFRSDTDISMLSSFVQHYAVLTGTAYVAEADTEFVNIANPDLDWQLSLLMKREQDFFCLGDHHDHGFRLDRLDALLAGFLQEYFPVAAPWEKDETR</sequence>
<dbReference type="InterPro" id="IPR001296">
    <property type="entry name" value="Glyco_trans_1"/>
</dbReference>
<dbReference type="EMBL" id="JADKPN010000007">
    <property type="protein sequence ID" value="MBF4764144.1"/>
    <property type="molecule type" value="Genomic_DNA"/>
</dbReference>
<name>A0A930YIM1_9ACTN</name>
<feature type="domain" description="Stealth protein CR2 conserved region 2" evidence="6">
    <location>
        <begin position="634"/>
        <end position="737"/>
    </location>
</feature>
<feature type="domain" description="Glycosyltransferase subfamily 4-like N-terminal" evidence="7">
    <location>
        <begin position="13"/>
        <end position="196"/>
    </location>
</feature>
<dbReference type="RefSeq" id="WP_194707311.1">
    <property type="nucleotide sequence ID" value="NZ_JADKPN010000007.1"/>
</dbReference>
<evidence type="ECO:0000313" key="12">
    <source>
        <dbReference type="Proteomes" id="UP000640489"/>
    </source>
</evidence>
<dbReference type="InterPro" id="IPR031358">
    <property type="entry name" value="Stealth_CR1"/>
</dbReference>
<evidence type="ECO:0000259" key="9">
    <source>
        <dbReference type="Pfam" id="PF17102"/>
    </source>
</evidence>
<dbReference type="Pfam" id="PF17101">
    <property type="entry name" value="Stealth_CR1"/>
    <property type="match status" value="1"/>
</dbReference>
<dbReference type="Gene3D" id="3.40.50.2000">
    <property type="entry name" value="Glycogen Phosphorylase B"/>
    <property type="match status" value="2"/>
</dbReference>
<dbReference type="Pfam" id="PF00534">
    <property type="entry name" value="Glycos_transf_1"/>
    <property type="match status" value="1"/>
</dbReference>
<dbReference type="InterPro" id="IPR028098">
    <property type="entry name" value="Glyco_trans_4-like_N"/>
</dbReference>
<evidence type="ECO:0000313" key="11">
    <source>
        <dbReference type="EMBL" id="MBF4764144.1"/>
    </source>
</evidence>
<accession>A0A930YIM1</accession>
<proteinExistence type="inferred from homology"/>
<evidence type="ECO:0000259" key="10">
    <source>
        <dbReference type="Pfam" id="PF17103"/>
    </source>
</evidence>
<evidence type="ECO:0000259" key="6">
    <source>
        <dbReference type="Pfam" id="PF11380"/>
    </source>
</evidence>
<dbReference type="AlphaFoldDB" id="A0A930YIM1"/>
<comment type="similarity">
    <text evidence="1">Belongs to the stealth family.</text>
</comment>
<keyword evidence="3" id="KW-0808">Transferase</keyword>
<dbReference type="PANTHER" id="PTHR24045:SF0">
    <property type="entry name" value="N-ACETYLGLUCOSAMINE-1-PHOSPHOTRANSFERASE SUBUNITS ALPHA_BETA"/>
    <property type="match status" value="1"/>
</dbReference>
<keyword evidence="12" id="KW-1185">Reference proteome</keyword>
<reference evidence="11" key="1">
    <citation type="submission" date="2020-11" db="EMBL/GenBank/DDBJ databases">
        <title>Nocardioides sp. nov., isolated from Soil of Cynanchum wilfordii Hemsley rhizosphere.</title>
        <authorList>
            <person name="Lee J.-S."/>
            <person name="Suh M.K."/>
            <person name="Kim J.-S."/>
        </authorList>
    </citation>
    <scope>NUCLEOTIDE SEQUENCE</scope>
    <source>
        <strain evidence="11">KCTC 19275</strain>
    </source>
</reference>
<dbReference type="Pfam" id="PF11380">
    <property type="entry name" value="Stealth_CR2"/>
    <property type="match status" value="1"/>
</dbReference>
<evidence type="ECO:0000259" key="5">
    <source>
        <dbReference type="Pfam" id="PF00534"/>
    </source>
</evidence>
<organism evidence="11 12">
    <name type="scientific">Nocardioides islandensis</name>
    <dbReference type="NCBI Taxonomy" id="433663"/>
    <lineage>
        <taxon>Bacteria</taxon>
        <taxon>Bacillati</taxon>
        <taxon>Actinomycetota</taxon>
        <taxon>Actinomycetes</taxon>
        <taxon>Propionibacteriales</taxon>
        <taxon>Nocardioidaceae</taxon>
        <taxon>Nocardioides</taxon>
    </lineage>
</organism>
<gene>
    <name evidence="11" type="ORF">ISU07_13500</name>
</gene>
<dbReference type="InterPro" id="IPR021520">
    <property type="entry name" value="Stealth_CR2"/>
</dbReference>
<dbReference type="PANTHER" id="PTHR24045">
    <property type="match status" value="1"/>
</dbReference>
<dbReference type="GO" id="GO:0016772">
    <property type="term" value="F:transferase activity, transferring phosphorus-containing groups"/>
    <property type="evidence" value="ECO:0007669"/>
    <property type="project" value="InterPro"/>
</dbReference>
<evidence type="ECO:0000256" key="3">
    <source>
        <dbReference type="ARBA" id="ARBA00022679"/>
    </source>
</evidence>
<evidence type="ECO:0000259" key="7">
    <source>
        <dbReference type="Pfam" id="PF13439"/>
    </source>
</evidence>
<evidence type="ECO:0000256" key="1">
    <source>
        <dbReference type="ARBA" id="ARBA00007583"/>
    </source>
</evidence>
<dbReference type="Pfam" id="PF17103">
    <property type="entry name" value="Stealth_CR4"/>
    <property type="match status" value="1"/>
</dbReference>
<evidence type="ECO:0000256" key="2">
    <source>
        <dbReference type="ARBA" id="ARBA00022676"/>
    </source>
</evidence>
<dbReference type="GO" id="GO:0016757">
    <property type="term" value="F:glycosyltransferase activity"/>
    <property type="evidence" value="ECO:0007669"/>
    <property type="project" value="UniProtKB-KW"/>
</dbReference>
<protein>
    <submittedName>
        <fullName evidence="11">Stealth conserved region 3 domain-containing protein</fullName>
    </submittedName>
</protein>
<dbReference type="InterPro" id="IPR031357">
    <property type="entry name" value="Stealth_CR3"/>
</dbReference>
<dbReference type="Proteomes" id="UP000640489">
    <property type="component" value="Unassembled WGS sequence"/>
</dbReference>
<dbReference type="InterPro" id="IPR031356">
    <property type="entry name" value="Stealth_CR4"/>
</dbReference>
<feature type="domain" description="Stealth protein CR3 conserved region 3" evidence="9">
    <location>
        <begin position="782"/>
        <end position="829"/>
    </location>
</feature>
<feature type="domain" description="Stealth protein CR1 conserved region 1" evidence="8">
    <location>
        <begin position="589"/>
        <end position="614"/>
    </location>
</feature>
<feature type="domain" description="Glycosyl transferase family 1" evidence="5">
    <location>
        <begin position="205"/>
        <end position="362"/>
    </location>
</feature>
<keyword evidence="2" id="KW-0328">Glycosyltransferase</keyword>